<dbReference type="InterPro" id="IPR050741">
    <property type="entry name" value="Acyl-CoA_dehydrogenase"/>
</dbReference>
<reference evidence="12" key="1">
    <citation type="journal article" date="2020" name="PLoS Negl. Trop. Dis.">
        <title>High-quality nuclear genome for Sarcoptes scabiei-A critical resource for a neglected parasite.</title>
        <authorList>
            <person name="Korhonen P.K."/>
            <person name="Gasser R.B."/>
            <person name="Ma G."/>
            <person name="Wang T."/>
            <person name="Stroehlein A.J."/>
            <person name="Young N.D."/>
            <person name="Ang C.S."/>
            <person name="Fernando D.D."/>
            <person name="Lu H.C."/>
            <person name="Taylor S."/>
            <person name="Reynolds S.L."/>
            <person name="Mofiz E."/>
            <person name="Najaraj S.H."/>
            <person name="Gowda H."/>
            <person name="Madugundu A."/>
            <person name="Renuse S."/>
            <person name="Holt D."/>
            <person name="Pandey A."/>
            <person name="Papenfuss A.T."/>
            <person name="Fischer K."/>
        </authorList>
    </citation>
    <scope>NUCLEOTIDE SEQUENCE [LARGE SCALE GENOMIC DNA]</scope>
</reference>
<reference evidence="11" key="3">
    <citation type="submission" date="2022-06" db="UniProtKB">
        <authorList>
            <consortium name="EnsemblMetazoa"/>
        </authorList>
    </citation>
    <scope>IDENTIFICATION</scope>
</reference>
<dbReference type="PANTHER" id="PTHR48083:SF6">
    <property type="entry name" value="ACYL-COA DEHYDROGENASE 6"/>
    <property type="match status" value="1"/>
</dbReference>
<dbReference type="Gene3D" id="1.20.140.10">
    <property type="entry name" value="Butyryl-CoA Dehydrogenase, subunit A, domain 3"/>
    <property type="match status" value="1"/>
</dbReference>
<evidence type="ECO:0000256" key="1">
    <source>
        <dbReference type="ARBA" id="ARBA00001974"/>
    </source>
</evidence>
<dbReference type="EnsemblMetazoa" id="SSS_4003s_mrna">
    <property type="protein sequence ID" value="KAF7491670.1"/>
    <property type="gene ID" value="SSS_4003"/>
</dbReference>
<dbReference type="InterPro" id="IPR009075">
    <property type="entry name" value="AcylCo_DH/oxidase_C"/>
</dbReference>
<sequence length="411" mass="46260">MILPKFRSKIQNVLRQSIRTVTFTEQHEQVRQTIQKIIDKDINPFVDEWELQGQFPAHTVFKKLGDAGLLGITRDPKYKGLGLDYSFSAVLFEELSRINCGGIPSAIEVQTDMALPALATFGSDYLKEQFLMPSITGEYVACVGVSEPSGGSDVAALKTHAKTDGDDLIISGSKMWITNGTQADWMCALINTKQGPIHKNKSLVCIPLKSPGVFIQRKIRKIGLHSSDTAEIIFDNVRVPRKNIIGEEGQGFTYQMLQFQEERLCVAITAVEVMNRIIRETIEYCRQRKAFDSFLIDNQYIYFRLAELQSEVECLKSLNYRAIDMILEGQNVTYIASIAKLKCGRLIREVVDQCLQYYGGMGFTEDMPIGRAYRDNRVISIAGGTDEMMLSIIANAMGILPKRTRVENKKL</sequence>
<keyword evidence="4 6" id="KW-0274">FAD</keyword>
<dbReference type="Pfam" id="PF02770">
    <property type="entry name" value="Acyl-CoA_dh_M"/>
    <property type="match status" value="1"/>
</dbReference>
<dbReference type="OrthoDB" id="10262177at2759"/>
<evidence type="ECO:0000256" key="3">
    <source>
        <dbReference type="ARBA" id="ARBA00022630"/>
    </source>
</evidence>
<dbReference type="InterPro" id="IPR006091">
    <property type="entry name" value="Acyl-CoA_Oxase/DH_mid-dom"/>
</dbReference>
<evidence type="ECO:0000259" key="9">
    <source>
        <dbReference type="Pfam" id="PF02771"/>
    </source>
</evidence>
<dbReference type="SUPFAM" id="SSF56645">
    <property type="entry name" value="Acyl-CoA dehydrogenase NM domain-like"/>
    <property type="match status" value="1"/>
</dbReference>
<dbReference type="Gene3D" id="2.40.110.10">
    <property type="entry name" value="Butyryl-CoA Dehydrogenase, subunit A, domain 2"/>
    <property type="match status" value="1"/>
</dbReference>
<dbReference type="SUPFAM" id="SSF47203">
    <property type="entry name" value="Acyl-CoA dehydrogenase C-terminal domain-like"/>
    <property type="match status" value="1"/>
</dbReference>
<keyword evidence="5 6" id="KW-0560">Oxidoreductase</keyword>
<evidence type="ECO:0000259" key="7">
    <source>
        <dbReference type="Pfam" id="PF00441"/>
    </source>
</evidence>
<dbReference type="Pfam" id="PF00441">
    <property type="entry name" value="Acyl-CoA_dh_1"/>
    <property type="match status" value="1"/>
</dbReference>
<comment type="similarity">
    <text evidence="2 6">Belongs to the acyl-CoA dehydrogenase family.</text>
</comment>
<dbReference type="InterPro" id="IPR013786">
    <property type="entry name" value="AcylCoA_DH/ox_N"/>
</dbReference>
<feature type="domain" description="Acyl-CoA dehydrogenase/oxidase C-terminal" evidence="7">
    <location>
        <begin position="249"/>
        <end position="397"/>
    </location>
</feature>
<gene>
    <name evidence="10" type="ORF">SSS_4003</name>
</gene>
<evidence type="ECO:0000313" key="12">
    <source>
        <dbReference type="Proteomes" id="UP000070412"/>
    </source>
</evidence>
<organism evidence="10">
    <name type="scientific">Sarcoptes scabiei</name>
    <name type="common">Itch mite</name>
    <name type="synonym">Acarus scabiei</name>
    <dbReference type="NCBI Taxonomy" id="52283"/>
    <lineage>
        <taxon>Eukaryota</taxon>
        <taxon>Metazoa</taxon>
        <taxon>Ecdysozoa</taxon>
        <taxon>Arthropoda</taxon>
        <taxon>Chelicerata</taxon>
        <taxon>Arachnida</taxon>
        <taxon>Acari</taxon>
        <taxon>Acariformes</taxon>
        <taxon>Sarcoptiformes</taxon>
        <taxon>Astigmata</taxon>
        <taxon>Psoroptidia</taxon>
        <taxon>Sarcoptoidea</taxon>
        <taxon>Sarcoptidae</taxon>
        <taxon>Sarcoptinae</taxon>
        <taxon>Sarcoptes</taxon>
    </lineage>
</organism>
<dbReference type="InterPro" id="IPR037069">
    <property type="entry name" value="AcylCoA_DH/ox_N_sf"/>
</dbReference>
<dbReference type="GO" id="GO:0050660">
    <property type="term" value="F:flavin adenine dinucleotide binding"/>
    <property type="evidence" value="ECO:0007669"/>
    <property type="project" value="InterPro"/>
</dbReference>
<dbReference type="PROSITE" id="PS00072">
    <property type="entry name" value="ACYL_COA_DH_1"/>
    <property type="match status" value="1"/>
</dbReference>
<dbReference type="InterPro" id="IPR036250">
    <property type="entry name" value="AcylCo_DH-like_C"/>
</dbReference>
<dbReference type="FunFam" id="2.40.110.10:FF:000002">
    <property type="entry name" value="Acyl-CoA dehydrogenase fadE12"/>
    <property type="match status" value="1"/>
</dbReference>
<dbReference type="AlphaFoldDB" id="A0A834VDL0"/>
<feature type="domain" description="Acyl-CoA dehydrogenase/oxidase N-terminal" evidence="9">
    <location>
        <begin position="24"/>
        <end position="138"/>
    </location>
</feature>
<dbReference type="Gene3D" id="1.10.540.10">
    <property type="entry name" value="Acyl-CoA dehydrogenase/oxidase, N-terminal domain"/>
    <property type="match status" value="1"/>
</dbReference>
<dbReference type="GO" id="GO:0003995">
    <property type="term" value="F:acyl-CoA dehydrogenase activity"/>
    <property type="evidence" value="ECO:0007669"/>
    <property type="project" value="InterPro"/>
</dbReference>
<keyword evidence="3 6" id="KW-0285">Flavoprotein</keyword>
<dbReference type="Pfam" id="PF02771">
    <property type="entry name" value="Acyl-CoA_dh_N"/>
    <property type="match status" value="1"/>
</dbReference>
<feature type="domain" description="Acyl-CoA oxidase/dehydrogenase middle" evidence="8">
    <location>
        <begin position="142"/>
        <end position="237"/>
    </location>
</feature>
<keyword evidence="12" id="KW-1185">Reference proteome</keyword>
<dbReference type="PANTHER" id="PTHR48083">
    <property type="entry name" value="MEDIUM-CHAIN SPECIFIC ACYL-COA DEHYDROGENASE, MITOCHONDRIAL-RELATED"/>
    <property type="match status" value="1"/>
</dbReference>
<dbReference type="GO" id="GO:0033539">
    <property type="term" value="P:fatty acid beta-oxidation using acyl-CoA dehydrogenase"/>
    <property type="evidence" value="ECO:0007669"/>
    <property type="project" value="TreeGrafter"/>
</dbReference>
<dbReference type="InterPro" id="IPR009100">
    <property type="entry name" value="AcylCoA_DH/oxidase_NM_dom_sf"/>
</dbReference>
<evidence type="ECO:0000313" key="11">
    <source>
        <dbReference type="EnsemblMetazoa" id="KAF7491670.1"/>
    </source>
</evidence>
<name>A0A834VDL0_SARSC</name>
<dbReference type="GO" id="GO:0005737">
    <property type="term" value="C:cytoplasm"/>
    <property type="evidence" value="ECO:0007669"/>
    <property type="project" value="TreeGrafter"/>
</dbReference>
<dbReference type="OMA" id="YQCEKMG"/>
<evidence type="ECO:0000256" key="6">
    <source>
        <dbReference type="RuleBase" id="RU362125"/>
    </source>
</evidence>
<dbReference type="InterPro" id="IPR046373">
    <property type="entry name" value="Acyl-CoA_Oxase/DH_mid-dom_sf"/>
</dbReference>
<dbReference type="EMBL" id="WVUK01000058">
    <property type="protein sequence ID" value="KAF7491670.1"/>
    <property type="molecule type" value="Genomic_DNA"/>
</dbReference>
<evidence type="ECO:0000256" key="2">
    <source>
        <dbReference type="ARBA" id="ARBA00009347"/>
    </source>
</evidence>
<dbReference type="PROSITE" id="PS00073">
    <property type="entry name" value="ACYL_COA_DH_2"/>
    <property type="match status" value="1"/>
</dbReference>
<dbReference type="Proteomes" id="UP000070412">
    <property type="component" value="Unassembled WGS sequence"/>
</dbReference>
<evidence type="ECO:0000313" key="10">
    <source>
        <dbReference type="EMBL" id="KAF7491670.1"/>
    </source>
</evidence>
<protein>
    <submittedName>
        <fullName evidence="10">Putative acyl-CoA dehydrogenase 6</fullName>
    </submittedName>
</protein>
<evidence type="ECO:0000256" key="5">
    <source>
        <dbReference type="ARBA" id="ARBA00023002"/>
    </source>
</evidence>
<proteinExistence type="inferred from homology"/>
<dbReference type="InterPro" id="IPR006089">
    <property type="entry name" value="Acyl-CoA_DH_CS"/>
</dbReference>
<accession>A0A834VDL0</accession>
<reference evidence="10" key="2">
    <citation type="submission" date="2020-01" db="EMBL/GenBank/DDBJ databases">
        <authorList>
            <person name="Korhonen P.K.K."/>
            <person name="Guangxu M.G."/>
            <person name="Wang T.W."/>
            <person name="Stroehlein A.J.S."/>
            <person name="Young N.D."/>
            <person name="Ang C.-S.A."/>
            <person name="Fernando D.W.F."/>
            <person name="Lu H.L."/>
            <person name="Taylor S.T."/>
            <person name="Ehtesham M.E.M."/>
            <person name="Najaraj S.H.N."/>
            <person name="Harsha G.H.G."/>
            <person name="Madugundu A.M."/>
            <person name="Renuse S.R."/>
            <person name="Holt D.H."/>
            <person name="Pandey A.P."/>
            <person name="Papenfuss A.P."/>
            <person name="Gasser R.B.G."/>
            <person name="Fischer K.F."/>
        </authorList>
    </citation>
    <scope>NUCLEOTIDE SEQUENCE</scope>
    <source>
        <strain evidence="10">SSS_KF_BRIS2020</strain>
    </source>
</reference>
<evidence type="ECO:0000256" key="4">
    <source>
        <dbReference type="ARBA" id="ARBA00022827"/>
    </source>
</evidence>
<comment type="cofactor">
    <cofactor evidence="1 6">
        <name>FAD</name>
        <dbReference type="ChEBI" id="CHEBI:57692"/>
    </cofactor>
</comment>
<evidence type="ECO:0000259" key="8">
    <source>
        <dbReference type="Pfam" id="PF02770"/>
    </source>
</evidence>